<name>A0A1U7J8W7_9CYAN</name>
<reference evidence="1 2" key="1">
    <citation type="submission" date="2016-11" db="EMBL/GenBank/DDBJ databases">
        <title>Draft Genome Sequences of Nine Cyanobacterial Strains from Diverse Habitats.</title>
        <authorList>
            <person name="Zhu T."/>
            <person name="Hou S."/>
            <person name="Lu X."/>
            <person name="Hess W.R."/>
        </authorList>
    </citation>
    <scope>NUCLEOTIDE SEQUENCE [LARGE SCALE GENOMIC DNA]</scope>
    <source>
        <strain evidence="1 2">NIES-30</strain>
    </source>
</reference>
<accession>A0A1U7J8W7</accession>
<comment type="caution">
    <text evidence="1">The sequence shown here is derived from an EMBL/GenBank/DDBJ whole genome shotgun (WGS) entry which is preliminary data.</text>
</comment>
<keyword evidence="2" id="KW-1185">Reference proteome</keyword>
<dbReference type="Proteomes" id="UP000185557">
    <property type="component" value="Unassembled WGS sequence"/>
</dbReference>
<organism evidence="1 2">
    <name type="scientific">Phormidium tenue NIES-30</name>
    <dbReference type="NCBI Taxonomy" id="549789"/>
    <lineage>
        <taxon>Bacteria</taxon>
        <taxon>Bacillati</taxon>
        <taxon>Cyanobacteriota</taxon>
        <taxon>Cyanophyceae</taxon>
        <taxon>Oscillatoriophycideae</taxon>
        <taxon>Oscillatoriales</taxon>
        <taxon>Oscillatoriaceae</taxon>
        <taxon>Phormidium</taxon>
    </lineage>
</organism>
<dbReference type="AlphaFoldDB" id="A0A1U7J8W7"/>
<gene>
    <name evidence="1" type="ORF">NIES30_04210</name>
</gene>
<dbReference type="EMBL" id="MRCG01000002">
    <property type="protein sequence ID" value="OKH49922.1"/>
    <property type="molecule type" value="Genomic_DNA"/>
</dbReference>
<dbReference type="RefSeq" id="WP_073607162.1">
    <property type="nucleotide sequence ID" value="NZ_MRCG01000002.1"/>
</dbReference>
<evidence type="ECO:0000313" key="2">
    <source>
        <dbReference type="Proteomes" id="UP000185557"/>
    </source>
</evidence>
<evidence type="ECO:0000313" key="1">
    <source>
        <dbReference type="EMBL" id="OKH49922.1"/>
    </source>
</evidence>
<sequence length="340" mass="38205">MVTDCSVSTSLKVGRPEKIGALDRAEVLSLSEVWAKKYIKDLHRQDQVLLSLDESQSRPDVAQKLVDILRSISARAWNKTETLLSHEVRRHQISPSLIDPWIISKDVHSVYEEALAAYAKGVTPQRFSVAASKQLGAIRQTHTAVDPRVIGFVSMQFHYCGQMLSAEAPEAEQSTLQSYFKVVDDLLYMPLHRAYAAAANYDYDDPRLETVRLALPATNRIAKSIVNQVIALCPDYTSYTGPLGAATVRTSSVRDVEMFQIYLWTCMLENNIAAIAQELFPLCVMLYPTLKVNWGLVRLMVNLLDQELSACVGENHVKHYEPHYTAMLKMFSPSTFPEPV</sequence>
<proteinExistence type="predicted"/>
<dbReference type="OrthoDB" id="527514at2"/>
<protein>
    <submittedName>
        <fullName evidence="1">Uncharacterized protein</fullName>
    </submittedName>
</protein>